<evidence type="ECO:0000259" key="1">
    <source>
        <dbReference type="Pfam" id="PF14399"/>
    </source>
</evidence>
<protein>
    <submittedName>
        <fullName evidence="3">BtrH N-terminal domain-containing protein</fullName>
    </submittedName>
</protein>
<sequence length="343" mass="38587">MNIDTKTEEFHHVHAAHCENGVTTALLRHHGLDFMTEPLAFGMGSGLFYIQIPFLTINNGPAISFRTMPGAIFKRTCKALGVEVTRNKFSDPAKAQLFLDKKIKEGDPVGCQVGVFHLTYFPKEYRFHFNAHNLIVYGQEDNRYLISDPIMEEVTTLSSEELSRVRFAQGPLAPKGHIYFPEKVGVITDDLIRKGIVKGIKRNVRDMISIPGNFAGVNGIRYTSNNIRKWRDKLGLKKAGLYLGQIVRMQEEIGTGGGGFRFLYGAFLEEAAAYLQDDRLIGLSEEFTKSGDMWRASAIQMAGVYKGRLTEQQSFDEIADRLLEIRSVEKEAFLKLSKLNLGK</sequence>
<feature type="domain" description="DUF4872" evidence="2">
    <location>
        <begin position="160"/>
        <end position="336"/>
    </location>
</feature>
<keyword evidence="4" id="KW-1185">Reference proteome</keyword>
<dbReference type="Pfam" id="PF16169">
    <property type="entry name" value="DUF4872"/>
    <property type="match status" value="1"/>
</dbReference>
<name>A0ABR9WF60_9BACT</name>
<dbReference type="EMBL" id="JACYGY010000001">
    <property type="protein sequence ID" value="MBE9464128.1"/>
    <property type="molecule type" value="Genomic_DNA"/>
</dbReference>
<dbReference type="RefSeq" id="WP_194122206.1">
    <property type="nucleotide sequence ID" value="NZ_JACYGY010000001.1"/>
</dbReference>
<dbReference type="InterPro" id="IPR032369">
    <property type="entry name" value="DUF4872"/>
</dbReference>
<evidence type="ECO:0000313" key="3">
    <source>
        <dbReference type="EMBL" id="MBE9464128.1"/>
    </source>
</evidence>
<dbReference type="Pfam" id="PF14399">
    <property type="entry name" value="BtrH_N"/>
    <property type="match status" value="1"/>
</dbReference>
<organism evidence="3 4">
    <name type="scientific">Dyadobacter subterraneus</name>
    <dbReference type="NCBI Taxonomy" id="2773304"/>
    <lineage>
        <taxon>Bacteria</taxon>
        <taxon>Pseudomonadati</taxon>
        <taxon>Bacteroidota</taxon>
        <taxon>Cytophagia</taxon>
        <taxon>Cytophagales</taxon>
        <taxon>Spirosomataceae</taxon>
        <taxon>Dyadobacter</taxon>
    </lineage>
</organism>
<comment type="caution">
    <text evidence="3">The sequence shown here is derived from an EMBL/GenBank/DDBJ whole genome shotgun (WGS) entry which is preliminary data.</text>
</comment>
<accession>A0ABR9WF60</accession>
<evidence type="ECO:0000313" key="4">
    <source>
        <dbReference type="Proteomes" id="UP000634134"/>
    </source>
</evidence>
<reference evidence="4" key="1">
    <citation type="submission" date="2023-07" db="EMBL/GenBank/DDBJ databases">
        <title>Dyadobacter sp. nov 'subterranea' isolated from contaminted grondwater.</title>
        <authorList>
            <person name="Szabo I."/>
            <person name="Al-Omari J."/>
            <person name="Szerdahelyi S.G."/>
            <person name="Rado J."/>
        </authorList>
    </citation>
    <scope>NUCLEOTIDE SEQUENCE [LARGE SCALE GENOMIC DNA]</scope>
    <source>
        <strain evidence="4">UP-52</strain>
    </source>
</reference>
<proteinExistence type="predicted"/>
<dbReference type="Proteomes" id="UP000634134">
    <property type="component" value="Unassembled WGS sequence"/>
</dbReference>
<evidence type="ECO:0000259" key="2">
    <source>
        <dbReference type="Pfam" id="PF16169"/>
    </source>
</evidence>
<feature type="domain" description="Butirosin biosynthesis protein H N-terminal" evidence="1">
    <location>
        <begin position="17"/>
        <end position="149"/>
    </location>
</feature>
<gene>
    <name evidence="3" type="ORF">IEE83_19760</name>
</gene>
<dbReference type="InterPro" id="IPR026935">
    <property type="entry name" value="BtrH_N"/>
</dbReference>